<proteinExistence type="predicted"/>
<keyword evidence="2" id="KW-0812">Transmembrane</keyword>
<dbReference type="AlphaFoldDB" id="A0A9D1IQM4"/>
<comment type="caution">
    <text evidence="3">The sequence shown here is derived from an EMBL/GenBank/DDBJ whole genome shotgun (WGS) entry which is preliminary data.</text>
</comment>
<protein>
    <submittedName>
        <fullName evidence="3">Uncharacterized protein</fullName>
    </submittedName>
</protein>
<keyword evidence="2" id="KW-0472">Membrane</keyword>
<dbReference type="EMBL" id="DVMX01000082">
    <property type="protein sequence ID" value="HIU41738.1"/>
    <property type="molecule type" value="Genomic_DNA"/>
</dbReference>
<accession>A0A9D1IQM4</accession>
<evidence type="ECO:0000313" key="3">
    <source>
        <dbReference type="EMBL" id="HIU41738.1"/>
    </source>
</evidence>
<dbReference type="Proteomes" id="UP000824082">
    <property type="component" value="Unassembled WGS sequence"/>
</dbReference>
<organism evidence="3 4">
    <name type="scientific">Candidatus Egerieicola faecale</name>
    <dbReference type="NCBI Taxonomy" id="2840774"/>
    <lineage>
        <taxon>Bacteria</taxon>
        <taxon>Bacillati</taxon>
        <taxon>Bacillota</taxon>
        <taxon>Clostridia</taxon>
        <taxon>Eubacteriales</taxon>
        <taxon>Oscillospiraceae</taxon>
        <taxon>Oscillospiraceae incertae sedis</taxon>
        <taxon>Candidatus Egerieicola</taxon>
    </lineage>
</organism>
<evidence type="ECO:0000256" key="2">
    <source>
        <dbReference type="SAM" id="Phobius"/>
    </source>
</evidence>
<evidence type="ECO:0000313" key="4">
    <source>
        <dbReference type="Proteomes" id="UP000824082"/>
    </source>
</evidence>
<feature type="transmembrane region" description="Helical" evidence="2">
    <location>
        <begin position="21"/>
        <end position="47"/>
    </location>
</feature>
<sequence>MKPSRSPEHSAPKKSSWKKSGTGLILGLSLGVGILLLALRIALWAAFLMGSALSPVQPELPSLPSWEESTPPDDNQQEELEVQAGCAVSGGTYRLTCEEYVDALEEVLSRFYTQEVAFQEDASRCYRLYLDGEETQLLLLFYQGDWQVGGIEPFHTVEVVSADEMAVNSVGCYTCASALYLVDSTMDSHLTALQFMVDWVESWQEYPFYYSGSGALLSQLTQDDIVVEANFNSQGWPHSLRFMDRTDSGY</sequence>
<feature type="region of interest" description="Disordered" evidence="1">
    <location>
        <begin position="1"/>
        <end position="20"/>
    </location>
</feature>
<gene>
    <name evidence="3" type="ORF">IAD19_04215</name>
</gene>
<reference evidence="3" key="1">
    <citation type="submission" date="2020-10" db="EMBL/GenBank/DDBJ databases">
        <authorList>
            <person name="Gilroy R."/>
        </authorList>
    </citation>
    <scope>NUCLEOTIDE SEQUENCE</scope>
    <source>
        <strain evidence="3">4509</strain>
    </source>
</reference>
<name>A0A9D1IQM4_9FIRM</name>
<keyword evidence="2" id="KW-1133">Transmembrane helix</keyword>
<reference evidence="3" key="2">
    <citation type="journal article" date="2021" name="PeerJ">
        <title>Extensive microbial diversity within the chicken gut microbiome revealed by metagenomics and culture.</title>
        <authorList>
            <person name="Gilroy R."/>
            <person name="Ravi A."/>
            <person name="Getino M."/>
            <person name="Pursley I."/>
            <person name="Horton D.L."/>
            <person name="Alikhan N.F."/>
            <person name="Baker D."/>
            <person name="Gharbi K."/>
            <person name="Hall N."/>
            <person name="Watson M."/>
            <person name="Adriaenssens E.M."/>
            <person name="Foster-Nyarko E."/>
            <person name="Jarju S."/>
            <person name="Secka A."/>
            <person name="Antonio M."/>
            <person name="Oren A."/>
            <person name="Chaudhuri R.R."/>
            <person name="La Ragione R."/>
            <person name="Hildebrand F."/>
            <person name="Pallen M.J."/>
        </authorList>
    </citation>
    <scope>NUCLEOTIDE SEQUENCE</scope>
    <source>
        <strain evidence="3">4509</strain>
    </source>
</reference>
<feature type="compositionally biased region" description="Basic and acidic residues" evidence="1">
    <location>
        <begin position="1"/>
        <end position="11"/>
    </location>
</feature>
<evidence type="ECO:0000256" key="1">
    <source>
        <dbReference type="SAM" id="MobiDB-lite"/>
    </source>
</evidence>